<keyword evidence="9" id="KW-1185">Reference proteome</keyword>
<dbReference type="EMBL" id="AWSO01000857">
    <property type="protein sequence ID" value="ESK86974.1"/>
    <property type="molecule type" value="Genomic_DNA"/>
</dbReference>
<keyword evidence="3" id="KW-0238">DNA-binding</keyword>
<feature type="domain" description="Zn(2)-C6 fungal-type" evidence="7">
    <location>
        <begin position="25"/>
        <end position="60"/>
    </location>
</feature>
<dbReference type="GO" id="GO:0000976">
    <property type="term" value="F:transcription cis-regulatory region binding"/>
    <property type="evidence" value="ECO:0007669"/>
    <property type="project" value="TreeGrafter"/>
</dbReference>
<dbReference type="HOGENOM" id="CLU_026728_0_0_1"/>
<dbReference type="KEGG" id="mrr:Moror_3326"/>
<organism evidence="8 9">
    <name type="scientific">Moniliophthora roreri (strain MCA 2997)</name>
    <name type="common">Cocoa frosty pod rot fungus</name>
    <name type="synonym">Crinipellis roreri</name>
    <dbReference type="NCBI Taxonomy" id="1381753"/>
    <lineage>
        <taxon>Eukaryota</taxon>
        <taxon>Fungi</taxon>
        <taxon>Dikarya</taxon>
        <taxon>Basidiomycota</taxon>
        <taxon>Agaricomycotina</taxon>
        <taxon>Agaricomycetes</taxon>
        <taxon>Agaricomycetidae</taxon>
        <taxon>Agaricales</taxon>
        <taxon>Marasmiineae</taxon>
        <taxon>Marasmiaceae</taxon>
        <taxon>Moniliophthora</taxon>
    </lineage>
</organism>
<dbReference type="Gene3D" id="4.10.240.10">
    <property type="entry name" value="Zn(2)-C6 fungal-type DNA-binding domain"/>
    <property type="match status" value="1"/>
</dbReference>
<dbReference type="InterPro" id="IPR001138">
    <property type="entry name" value="Zn2Cys6_DnaBD"/>
</dbReference>
<dbReference type="Proteomes" id="UP000017559">
    <property type="component" value="Unassembled WGS sequence"/>
</dbReference>
<proteinExistence type="predicted"/>
<sequence>MKRARDPSTSTSARSTTKRPKSIQACLSCRKHKTRCEVLDVASKAIRCHRCKTLDIQCSYEEMDRAVLITNTVKAQCQAHGLSMTSNDKGVNRFDEWALGLGQTVSDSTGTGASGSGTHTSPSSSGANEPSTSETSESSRPTHTLRPGPHIIWNYLSEDQFGPLDWSAPLEAMQILTKNPSKSSSSTESLPSSAGDSLDGILSPVHKAKLLQIFHDNYSPWLNFNLIRSAHNPLLDLVCCTVACRHIERYERSFIEKRLHALTQDSSAKLIFQSRRAESLEATQCLLILSLWAPVSGVSEEHRDGKLLIASAVSMAMNLRLNEAPQKVLAMRKARQEGEDIDEQSLADWLNKSRLWIAISSAERLLCIGSGREALSKRDPDYLSLFPIREEIPTDEIRGRDVRLRMLADLYDVTEKAFSIKFTSHTENDVNTWYHETEHARSEFSRIGRLILPLGVVAQTDKFYFRIVNTIAKSCRLLVLYHATVIVRIYFHTNPNIQDAIYWFRAVRPYNNNVLLTWGKESLHLAEAVLVDLLELDIHQLGTAPDHFFLMISFAASFLVGVKFMMYQGIGHMLPGSSDTLLTMCIAHLHRAAYTSDHSASLCANVISELVDLWKDKEAVTKQQKVLPVPATYDRLPGPKPGSFKAYLDSTPNTTAPLPVDPTISPSMDWSWLNDPFWNDVLNPNASYMHRPH</sequence>
<evidence type="ECO:0000313" key="9">
    <source>
        <dbReference type="Proteomes" id="UP000017559"/>
    </source>
</evidence>
<evidence type="ECO:0000256" key="5">
    <source>
        <dbReference type="ARBA" id="ARBA00023242"/>
    </source>
</evidence>
<evidence type="ECO:0000259" key="7">
    <source>
        <dbReference type="PROSITE" id="PS50048"/>
    </source>
</evidence>
<keyword evidence="4" id="KW-0804">Transcription</keyword>
<feature type="region of interest" description="Disordered" evidence="6">
    <location>
        <begin position="105"/>
        <end position="145"/>
    </location>
</feature>
<dbReference type="STRING" id="1381753.V2Y5P0"/>
<keyword evidence="2" id="KW-0805">Transcription regulation</keyword>
<accession>V2Y5P0</accession>
<feature type="compositionally biased region" description="Low complexity" evidence="6">
    <location>
        <begin position="105"/>
        <end position="139"/>
    </location>
</feature>
<dbReference type="SUPFAM" id="SSF57701">
    <property type="entry name" value="Zn2/Cys6 DNA-binding domain"/>
    <property type="match status" value="1"/>
</dbReference>
<dbReference type="CDD" id="cd00067">
    <property type="entry name" value="GAL4"/>
    <property type="match status" value="1"/>
</dbReference>
<dbReference type="SMART" id="SM00066">
    <property type="entry name" value="GAL4"/>
    <property type="match status" value="1"/>
</dbReference>
<dbReference type="PANTHER" id="PTHR31845">
    <property type="entry name" value="FINGER DOMAIN PROTEIN, PUTATIVE-RELATED"/>
    <property type="match status" value="1"/>
</dbReference>
<dbReference type="InterPro" id="IPR036864">
    <property type="entry name" value="Zn2-C6_fun-type_DNA-bd_sf"/>
</dbReference>
<evidence type="ECO:0000256" key="4">
    <source>
        <dbReference type="ARBA" id="ARBA00023163"/>
    </source>
</evidence>
<dbReference type="InterPro" id="IPR051089">
    <property type="entry name" value="prtT"/>
</dbReference>
<evidence type="ECO:0000313" key="8">
    <source>
        <dbReference type="EMBL" id="ESK86974.1"/>
    </source>
</evidence>
<evidence type="ECO:0000256" key="3">
    <source>
        <dbReference type="ARBA" id="ARBA00023125"/>
    </source>
</evidence>
<comment type="caution">
    <text evidence="8">The sequence shown here is derived from an EMBL/GenBank/DDBJ whole genome shotgun (WGS) entry which is preliminary data.</text>
</comment>
<keyword evidence="5" id="KW-0539">Nucleus</keyword>
<dbReference type="PROSITE" id="PS00463">
    <property type="entry name" value="ZN2_CY6_FUNGAL_1"/>
    <property type="match status" value="1"/>
</dbReference>
<dbReference type="OrthoDB" id="2595934at2759"/>
<dbReference type="PANTHER" id="PTHR31845:SF17">
    <property type="entry name" value="ZN(II)2CYS6 TRANSCRIPTION FACTOR (EUROFUNG)"/>
    <property type="match status" value="1"/>
</dbReference>
<dbReference type="PROSITE" id="PS50048">
    <property type="entry name" value="ZN2_CY6_FUNGAL_2"/>
    <property type="match status" value="1"/>
</dbReference>
<dbReference type="GO" id="GO:0008270">
    <property type="term" value="F:zinc ion binding"/>
    <property type="evidence" value="ECO:0007669"/>
    <property type="project" value="InterPro"/>
</dbReference>
<protein>
    <recommendedName>
        <fullName evidence="7">Zn(2)-C6 fungal-type domain-containing protein</fullName>
    </recommendedName>
</protein>
<evidence type="ECO:0000256" key="2">
    <source>
        <dbReference type="ARBA" id="ARBA00023015"/>
    </source>
</evidence>
<evidence type="ECO:0000256" key="1">
    <source>
        <dbReference type="ARBA" id="ARBA00004123"/>
    </source>
</evidence>
<evidence type="ECO:0000256" key="6">
    <source>
        <dbReference type="SAM" id="MobiDB-lite"/>
    </source>
</evidence>
<name>V2Y5P0_MONRO</name>
<dbReference type="GO" id="GO:0005634">
    <property type="term" value="C:nucleus"/>
    <property type="evidence" value="ECO:0007669"/>
    <property type="project" value="UniProtKB-SubCell"/>
</dbReference>
<dbReference type="AlphaFoldDB" id="V2Y5P0"/>
<comment type="subcellular location">
    <subcellularLocation>
        <location evidence="1">Nucleus</location>
    </subcellularLocation>
</comment>
<dbReference type="GO" id="GO:0000981">
    <property type="term" value="F:DNA-binding transcription factor activity, RNA polymerase II-specific"/>
    <property type="evidence" value="ECO:0007669"/>
    <property type="project" value="InterPro"/>
</dbReference>
<dbReference type="CDD" id="cd12148">
    <property type="entry name" value="fungal_TF_MHR"/>
    <property type="match status" value="1"/>
</dbReference>
<gene>
    <name evidence="8" type="ORF">Moror_3326</name>
</gene>
<reference evidence="8 9" key="1">
    <citation type="journal article" date="2014" name="BMC Genomics">
        <title>Genome and secretome analysis of the hemibiotrophic fungal pathogen, Moniliophthora roreri, which causes frosty pod rot disease of cacao: mechanisms of the biotrophic and necrotrophic phases.</title>
        <authorList>
            <person name="Meinhardt L.W."/>
            <person name="Costa G.G.L."/>
            <person name="Thomazella D.P.T."/>
            <person name="Teixeira P.J.P.L."/>
            <person name="Carazzolle M.F."/>
            <person name="Schuster S.C."/>
            <person name="Carlson J.E."/>
            <person name="Guiltinan M.J."/>
            <person name="Mieczkowski P."/>
            <person name="Farmer A."/>
            <person name="Ramaraj T."/>
            <person name="Crozier J."/>
            <person name="Davis R.E."/>
            <person name="Shao J."/>
            <person name="Melnick R.L."/>
            <person name="Pereira G.A.G."/>
            <person name="Bailey B.A."/>
        </authorList>
    </citation>
    <scope>NUCLEOTIDE SEQUENCE [LARGE SCALE GENOMIC DNA]</scope>
    <source>
        <strain evidence="8 9">MCA 2997</strain>
    </source>
</reference>